<dbReference type="InterPro" id="IPR046342">
    <property type="entry name" value="CBS_dom_sf"/>
</dbReference>
<dbReference type="InterPro" id="IPR051257">
    <property type="entry name" value="Diverse_CBS-Domain"/>
</dbReference>
<dbReference type="PANTHER" id="PTHR43080:SF2">
    <property type="entry name" value="CBS DOMAIN-CONTAINING PROTEIN"/>
    <property type="match status" value="1"/>
</dbReference>
<reference evidence="4 5" key="1">
    <citation type="submission" date="2018-02" db="EMBL/GenBank/DDBJ databases">
        <title>Comparative genomes isolates from brazilian mangrove.</title>
        <authorList>
            <person name="Araujo J.E."/>
            <person name="Taketani R.G."/>
            <person name="Silva M.C.P."/>
            <person name="Loureco M.V."/>
            <person name="Andreote F.D."/>
        </authorList>
    </citation>
    <scope>NUCLEOTIDE SEQUENCE [LARGE SCALE GENOMIC DNA]</scope>
    <source>
        <strain evidence="4 5">Nap-Phe MGV</strain>
    </source>
</reference>
<keyword evidence="1 2" id="KW-0129">CBS domain</keyword>
<comment type="caution">
    <text evidence="4">The sequence shown here is derived from an EMBL/GenBank/DDBJ whole genome shotgun (WGS) entry which is preliminary data.</text>
</comment>
<dbReference type="OrthoDB" id="256004at2"/>
<dbReference type="AlphaFoldDB" id="A0A2S8GLG6"/>
<organism evidence="4 5">
    <name type="scientific">Blastopirellula marina</name>
    <dbReference type="NCBI Taxonomy" id="124"/>
    <lineage>
        <taxon>Bacteria</taxon>
        <taxon>Pseudomonadati</taxon>
        <taxon>Planctomycetota</taxon>
        <taxon>Planctomycetia</taxon>
        <taxon>Pirellulales</taxon>
        <taxon>Pirellulaceae</taxon>
        <taxon>Blastopirellula</taxon>
    </lineage>
</organism>
<evidence type="ECO:0000313" key="4">
    <source>
        <dbReference type="EMBL" id="PQO45276.1"/>
    </source>
</evidence>
<feature type="domain" description="CBS" evidence="3">
    <location>
        <begin position="91"/>
        <end position="147"/>
    </location>
</feature>
<dbReference type="PROSITE" id="PS51371">
    <property type="entry name" value="CBS"/>
    <property type="match status" value="3"/>
</dbReference>
<evidence type="ECO:0000313" key="5">
    <source>
        <dbReference type="Proteomes" id="UP000237819"/>
    </source>
</evidence>
<dbReference type="RefSeq" id="WP_105336256.1">
    <property type="nucleotide sequence ID" value="NZ_PUHZ01000015.1"/>
</dbReference>
<dbReference type="EMBL" id="PUHZ01000015">
    <property type="protein sequence ID" value="PQO45276.1"/>
    <property type="molecule type" value="Genomic_DNA"/>
</dbReference>
<evidence type="ECO:0000256" key="1">
    <source>
        <dbReference type="ARBA" id="ARBA00023122"/>
    </source>
</evidence>
<dbReference type="PANTHER" id="PTHR43080">
    <property type="entry name" value="CBS DOMAIN-CONTAINING PROTEIN CBSX3, MITOCHONDRIAL"/>
    <property type="match status" value="1"/>
</dbReference>
<accession>A0A2S8GLG6</accession>
<dbReference type="Pfam" id="PF00571">
    <property type="entry name" value="CBS"/>
    <property type="match status" value="3"/>
</dbReference>
<evidence type="ECO:0000256" key="2">
    <source>
        <dbReference type="PROSITE-ProRule" id="PRU00703"/>
    </source>
</evidence>
<dbReference type="Gene3D" id="3.10.580.10">
    <property type="entry name" value="CBS-domain"/>
    <property type="match status" value="2"/>
</dbReference>
<name>A0A2S8GLG6_9BACT</name>
<dbReference type="SUPFAM" id="SSF54631">
    <property type="entry name" value="CBS-domain pair"/>
    <property type="match status" value="2"/>
</dbReference>
<protein>
    <recommendedName>
        <fullName evidence="3">CBS domain-containing protein</fullName>
    </recommendedName>
</protein>
<feature type="domain" description="CBS" evidence="3">
    <location>
        <begin position="227"/>
        <end position="284"/>
    </location>
</feature>
<gene>
    <name evidence="4" type="ORF">C5Y93_15075</name>
</gene>
<sequence length="286" mass="31938">MCVSETFLSRGLDPMVTFNPICVQQDTQLDALLERLYTTGFHHWPVIDAERTLIGIVSDHDIVRAAIEREAAAEVFDTPRDTLRLAVKDFMRHPVITIEADGTGDDVLDHFLQHGFHSLPVIKDGCLMGMITSTDFIREFAYSQHPAKDIPIGDIYDRLPHLVDAEMLLDDLRIELILNEATYCLVTQGDCMLGVLSERDVRRHKCRAMTRRLYEGSEEKPVRAVEMLNSSSCIPATTTLGEVAHVMHEQHVTAAMVCSRGDDPSGVISLNQILGHLANFEAAETV</sequence>
<proteinExistence type="predicted"/>
<dbReference type="SMART" id="SM00116">
    <property type="entry name" value="CBS"/>
    <property type="match status" value="3"/>
</dbReference>
<evidence type="ECO:0000259" key="3">
    <source>
        <dbReference type="PROSITE" id="PS51371"/>
    </source>
</evidence>
<dbReference type="InterPro" id="IPR000644">
    <property type="entry name" value="CBS_dom"/>
</dbReference>
<feature type="domain" description="CBS" evidence="3">
    <location>
        <begin position="15"/>
        <end position="74"/>
    </location>
</feature>
<dbReference type="Proteomes" id="UP000237819">
    <property type="component" value="Unassembled WGS sequence"/>
</dbReference>